<proteinExistence type="predicted"/>
<keyword evidence="2" id="KW-1185">Reference proteome</keyword>
<gene>
    <name evidence="1" type="ORF">I4F81_007511</name>
</gene>
<evidence type="ECO:0000313" key="2">
    <source>
        <dbReference type="Proteomes" id="UP000798662"/>
    </source>
</evidence>
<evidence type="ECO:0000313" key="1">
    <source>
        <dbReference type="EMBL" id="KAK1864975.1"/>
    </source>
</evidence>
<sequence>MCDVEAYDSVGSCEPAKLVVTQSKRQRVLEDNAAGVAKATGQRDPSLPNSQRRTLEERMVLKATTETDVYKSMMLGSLFSMSLFLKARGAKTRDGQLLSAGVRPAYFHKSRTGMGFCPWYL</sequence>
<protein>
    <submittedName>
        <fullName evidence="1">Uncharacterized protein</fullName>
    </submittedName>
</protein>
<name>A0ACC3C439_PYRYE</name>
<reference evidence="1" key="1">
    <citation type="submission" date="2019-11" db="EMBL/GenBank/DDBJ databases">
        <title>Nori genome reveals adaptations in red seaweeds to the harsh intertidal environment.</title>
        <authorList>
            <person name="Wang D."/>
            <person name="Mao Y."/>
        </authorList>
    </citation>
    <scope>NUCLEOTIDE SEQUENCE</scope>
    <source>
        <tissue evidence="1">Gametophyte</tissue>
    </source>
</reference>
<dbReference type="Proteomes" id="UP000798662">
    <property type="component" value="Chromosome 2"/>
</dbReference>
<accession>A0ACC3C439</accession>
<organism evidence="1 2">
    <name type="scientific">Pyropia yezoensis</name>
    <name type="common">Susabi-nori</name>
    <name type="synonym">Porphyra yezoensis</name>
    <dbReference type="NCBI Taxonomy" id="2788"/>
    <lineage>
        <taxon>Eukaryota</taxon>
        <taxon>Rhodophyta</taxon>
        <taxon>Bangiophyceae</taxon>
        <taxon>Bangiales</taxon>
        <taxon>Bangiaceae</taxon>
        <taxon>Pyropia</taxon>
    </lineage>
</organism>
<comment type="caution">
    <text evidence="1">The sequence shown here is derived from an EMBL/GenBank/DDBJ whole genome shotgun (WGS) entry which is preliminary data.</text>
</comment>
<dbReference type="EMBL" id="CM020619">
    <property type="protein sequence ID" value="KAK1864975.1"/>
    <property type="molecule type" value="Genomic_DNA"/>
</dbReference>